<dbReference type="AlphaFoldDB" id="A0A5B7EW11"/>
<gene>
    <name evidence="1" type="ORF">E2C01_031910</name>
</gene>
<dbReference type="Proteomes" id="UP000324222">
    <property type="component" value="Unassembled WGS sequence"/>
</dbReference>
<accession>A0A5B7EW11</accession>
<evidence type="ECO:0000313" key="1">
    <source>
        <dbReference type="EMBL" id="MPC38402.1"/>
    </source>
</evidence>
<name>A0A5B7EW11_PORTR</name>
<evidence type="ECO:0000313" key="2">
    <source>
        <dbReference type="Proteomes" id="UP000324222"/>
    </source>
</evidence>
<dbReference type="EMBL" id="VSRR010004056">
    <property type="protein sequence ID" value="MPC38402.1"/>
    <property type="molecule type" value="Genomic_DNA"/>
</dbReference>
<proteinExistence type="predicted"/>
<comment type="caution">
    <text evidence="1">The sequence shown here is derived from an EMBL/GenBank/DDBJ whole genome shotgun (WGS) entry which is preliminary data.</text>
</comment>
<organism evidence="1 2">
    <name type="scientific">Portunus trituberculatus</name>
    <name type="common">Swimming crab</name>
    <name type="synonym">Neptunus trituberculatus</name>
    <dbReference type="NCBI Taxonomy" id="210409"/>
    <lineage>
        <taxon>Eukaryota</taxon>
        <taxon>Metazoa</taxon>
        <taxon>Ecdysozoa</taxon>
        <taxon>Arthropoda</taxon>
        <taxon>Crustacea</taxon>
        <taxon>Multicrustacea</taxon>
        <taxon>Malacostraca</taxon>
        <taxon>Eumalacostraca</taxon>
        <taxon>Eucarida</taxon>
        <taxon>Decapoda</taxon>
        <taxon>Pleocyemata</taxon>
        <taxon>Brachyura</taxon>
        <taxon>Eubrachyura</taxon>
        <taxon>Portunoidea</taxon>
        <taxon>Portunidae</taxon>
        <taxon>Portuninae</taxon>
        <taxon>Portunus</taxon>
    </lineage>
</organism>
<sequence length="137" mass="15278">MTRVREFPKEAQAWSLPVPSCAHYVFMGRCGVMVHRPDTIGRNLPRTAPYNLACLPHTNLLTYTYIYSKPKAALRHPDYAPIRSVFKVMDAPSRPAPSTAKPPSTATTTIAPRGNSVSIPVYSWKLFTALRCCQSLE</sequence>
<protein>
    <submittedName>
        <fullName evidence="1">Uncharacterized protein</fullName>
    </submittedName>
</protein>
<reference evidence="1 2" key="1">
    <citation type="submission" date="2019-05" db="EMBL/GenBank/DDBJ databases">
        <title>Another draft genome of Portunus trituberculatus and its Hox gene families provides insights of decapod evolution.</title>
        <authorList>
            <person name="Jeong J.-H."/>
            <person name="Song I."/>
            <person name="Kim S."/>
            <person name="Choi T."/>
            <person name="Kim D."/>
            <person name="Ryu S."/>
            <person name="Kim W."/>
        </authorList>
    </citation>
    <scope>NUCLEOTIDE SEQUENCE [LARGE SCALE GENOMIC DNA]</scope>
    <source>
        <tissue evidence="1">Muscle</tissue>
    </source>
</reference>
<keyword evidence="2" id="KW-1185">Reference proteome</keyword>